<accession>A0ABU2TS04</accession>
<gene>
    <name evidence="2" type="ORF">RM764_12035</name>
</gene>
<dbReference type="Proteomes" id="UP001183809">
    <property type="component" value="Unassembled WGS sequence"/>
</dbReference>
<keyword evidence="1" id="KW-0472">Membrane</keyword>
<dbReference type="EMBL" id="JAVREY010000010">
    <property type="protein sequence ID" value="MDT0463739.1"/>
    <property type="molecule type" value="Genomic_DNA"/>
</dbReference>
<comment type="caution">
    <text evidence="2">The sequence shown here is derived from an EMBL/GenBank/DDBJ whole genome shotgun (WGS) entry which is preliminary data.</text>
</comment>
<keyword evidence="1" id="KW-0812">Transmembrane</keyword>
<keyword evidence="3" id="KW-1185">Reference proteome</keyword>
<sequence length="48" mass="5456">MSWWEWPVLVVVAVALLSGLSLWVQARRRAGTVIAVRRGDRPGRRDGR</sequence>
<feature type="transmembrane region" description="Helical" evidence="1">
    <location>
        <begin position="6"/>
        <end position="24"/>
    </location>
</feature>
<evidence type="ECO:0000313" key="3">
    <source>
        <dbReference type="Proteomes" id="UP001183809"/>
    </source>
</evidence>
<protein>
    <recommendedName>
        <fullName evidence="4">Type II toxin-antitoxin system PemK/MazF family toxin</fullName>
    </recommendedName>
</protein>
<evidence type="ECO:0000256" key="1">
    <source>
        <dbReference type="SAM" id="Phobius"/>
    </source>
</evidence>
<evidence type="ECO:0008006" key="4">
    <source>
        <dbReference type="Google" id="ProtNLM"/>
    </source>
</evidence>
<proteinExistence type="predicted"/>
<dbReference type="RefSeq" id="WP_311694682.1">
    <property type="nucleotide sequence ID" value="NZ_JAVREY010000010.1"/>
</dbReference>
<organism evidence="2 3">
    <name type="scientific">Streptomyces gibsoniae</name>
    <dbReference type="NCBI Taxonomy" id="3075529"/>
    <lineage>
        <taxon>Bacteria</taxon>
        <taxon>Bacillati</taxon>
        <taxon>Actinomycetota</taxon>
        <taxon>Actinomycetes</taxon>
        <taxon>Kitasatosporales</taxon>
        <taxon>Streptomycetaceae</taxon>
        <taxon>Streptomyces</taxon>
    </lineage>
</organism>
<reference evidence="3" key="1">
    <citation type="submission" date="2023-07" db="EMBL/GenBank/DDBJ databases">
        <title>30 novel species of actinomycetes from the DSMZ collection.</title>
        <authorList>
            <person name="Nouioui I."/>
        </authorList>
    </citation>
    <scope>NUCLEOTIDE SEQUENCE [LARGE SCALE GENOMIC DNA]</scope>
    <source>
        <strain evidence="3">DSM 41699</strain>
    </source>
</reference>
<evidence type="ECO:0000313" key="2">
    <source>
        <dbReference type="EMBL" id="MDT0463739.1"/>
    </source>
</evidence>
<name>A0ABU2TS04_9ACTN</name>
<keyword evidence="1" id="KW-1133">Transmembrane helix</keyword>